<protein>
    <recommendedName>
        <fullName evidence="1">Stress-response A/B barrel domain-containing protein</fullName>
    </recommendedName>
</protein>
<gene>
    <name evidence="2" type="ORF">SCHPADRAFT_430213</name>
</gene>
<feature type="domain" description="Stress-response A/B barrel" evidence="1">
    <location>
        <begin position="3"/>
        <end position="94"/>
    </location>
</feature>
<evidence type="ECO:0000313" key="3">
    <source>
        <dbReference type="Proteomes" id="UP000053477"/>
    </source>
</evidence>
<dbReference type="AlphaFoldDB" id="A0A0H2RRW0"/>
<dbReference type="InParanoid" id="A0A0H2RRW0"/>
<dbReference type="SUPFAM" id="SSF54909">
    <property type="entry name" value="Dimeric alpha+beta barrel"/>
    <property type="match status" value="1"/>
</dbReference>
<dbReference type="OrthoDB" id="42919at2759"/>
<evidence type="ECO:0000313" key="2">
    <source>
        <dbReference type="EMBL" id="KLO12198.1"/>
    </source>
</evidence>
<organism evidence="2 3">
    <name type="scientific">Schizopora paradoxa</name>
    <dbReference type="NCBI Taxonomy" id="27342"/>
    <lineage>
        <taxon>Eukaryota</taxon>
        <taxon>Fungi</taxon>
        <taxon>Dikarya</taxon>
        <taxon>Basidiomycota</taxon>
        <taxon>Agaricomycotina</taxon>
        <taxon>Agaricomycetes</taxon>
        <taxon>Hymenochaetales</taxon>
        <taxon>Schizoporaceae</taxon>
        <taxon>Schizopora</taxon>
    </lineage>
</organism>
<reference evidence="2 3" key="1">
    <citation type="submission" date="2015-04" db="EMBL/GenBank/DDBJ databases">
        <title>Complete genome sequence of Schizopora paradoxa KUC8140, a cosmopolitan wood degrader in East Asia.</title>
        <authorList>
            <consortium name="DOE Joint Genome Institute"/>
            <person name="Min B."/>
            <person name="Park H."/>
            <person name="Jang Y."/>
            <person name="Kim J.-J."/>
            <person name="Kim K.H."/>
            <person name="Pangilinan J."/>
            <person name="Lipzen A."/>
            <person name="Riley R."/>
            <person name="Grigoriev I.V."/>
            <person name="Spatafora J.W."/>
            <person name="Choi I.-G."/>
        </authorList>
    </citation>
    <scope>NUCLEOTIDE SEQUENCE [LARGE SCALE GENOMIC DNA]</scope>
    <source>
        <strain evidence="2 3">KUC8140</strain>
    </source>
</reference>
<dbReference type="InterPro" id="IPR011008">
    <property type="entry name" value="Dimeric_a/b-barrel"/>
</dbReference>
<dbReference type="InterPro" id="IPR013097">
    <property type="entry name" value="Dabb"/>
</dbReference>
<dbReference type="EMBL" id="KQ085982">
    <property type="protein sequence ID" value="KLO12198.1"/>
    <property type="molecule type" value="Genomic_DNA"/>
</dbReference>
<dbReference type="SMART" id="SM00886">
    <property type="entry name" value="Dabb"/>
    <property type="match status" value="1"/>
</dbReference>
<dbReference type="STRING" id="27342.A0A0H2RRW0"/>
<dbReference type="PROSITE" id="PS51502">
    <property type="entry name" value="S_R_A_B_BARREL"/>
    <property type="match status" value="1"/>
</dbReference>
<dbReference type="Pfam" id="PF07876">
    <property type="entry name" value="Dabb"/>
    <property type="match status" value="1"/>
</dbReference>
<accession>A0A0H2RRW0</accession>
<sequence>MAIYHIVLVKFKPTATQAQKVAWKTAITSLKSSIPQIKELVSGPKIPHKIDGGWEDGVIMKFDNEEDLSDYVVAPAHQAYLAETTEQTLADIRP</sequence>
<name>A0A0H2RRW0_9AGAM</name>
<proteinExistence type="predicted"/>
<dbReference type="Proteomes" id="UP000053477">
    <property type="component" value="Unassembled WGS sequence"/>
</dbReference>
<dbReference type="Gene3D" id="3.30.70.100">
    <property type="match status" value="1"/>
</dbReference>
<keyword evidence="3" id="KW-1185">Reference proteome</keyword>
<evidence type="ECO:0000259" key="1">
    <source>
        <dbReference type="PROSITE" id="PS51502"/>
    </source>
</evidence>